<protein>
    <submittedName>
        <fullName evidence="1">Uncharacterized protein</fullName>
    </submittedName>
</protein>
<keyword evidence="2" id="KW-1185">Reference proteome</keyword>
<dbReference type="EMBL" id="JARJLG010000202">
    <property type="protein sequence ID" value="KAJ7728810.1"/>
    <property type="molecule type" value="Genomic_DNA"/>
</dbReference>
<dbReference type="Proteomes" id="UP001215280">
    <property type="component" value="Unassembled WGS sequence"/>
</dbReference>
<gene>
    <name evidence="1" type="ORF">DFH07DRAFT_850789</name>
</gene>
<proteinExistence type="predicted"/>
<comment type="caution">
    <text evidence="1">The sequence shown here is derived from an EMBL/GenBank/DDBJ whole genome shotgun (WGS) entry which is preliminary data.</text>
</comment>
<reference evidence="1" key="1">
    <citation type="submission" date="2023-03" db="EMBL/GenBank/DDBJ databases">
        <title>Massive genome expansion in bonnet fungi (Mycena s.s.) driven by repeated elements and novel gene families across ecological guilds.</title>
        <authorList>
            <consortium name="Lawrence Berkeley National Laboratory"/>
            <person name="Harder C.B."/>
            <person name="Miyauchi S."/>
            <person name="Viragh M."/>
            <person name="Kuo A."/>
            <person name="Thoen E."/>
            <person name="Andreopoulos B."/>
            <person name="Lu D."/>
            <person name="Skrede I."/>
            <person name="Drula E."/>
            <person name="Henrissat B."/>
            <person name="Morin E."/>
            <person name="Kohler A."/>
            <person name="Barry K."/>
            <person name="LaButti K."/>
            <person name="Morin E."/>
            <person name="Salamov A."/>
            <person name="Lipzen A."/>
            <person name="Mereny Z."/>
            <person name="Hegedus B."/>
            <person name="Baldrian P."/>
            <person name="Stursova M."/>
            <person name="Weitz H."/>
            <person name="Taylor A."/>
            <person name="Grigoriev I.V."/>
            <person name="Nagy L.G."/>
            <person name="Martin F."/>
            <person name="Kauserud H."/>
        </authorList>
    </citation>
    <scope>NUCLEOTIDE SEQUENCE</scope>
    <source>
        <strain evidence="1">CBHHK188m</strain>
    </source>
</reference>
<dbReference type="AlphaFoldDB" id="A0AAD7HWM7"/>
<sequence length="81" mass="9269">MCVLFRGLRRFVPCVLASGVSHRTGTATPSILPRKFAGSLTPLDEVRLERISRWLVCSWVASSRERWVARVTWLANEQRPM</sequence>
<evidence type="ECO:0000313" key="2">
    <source>
        <dbReference type="Proteomes" id="UP001215280"/>
    </source>
</evidence>
<accession>A0AAD7HWM7</accession>
<name>A0AAD7HWM7_9AGAR</name>
<evidence type="ECO:0000313" key="1">
    <source>
        <dbReference type="EMBL" id="KAJ7728810.1"/>
    </source>
</evidence>
<organism evidence="1 2">
    <name type="scientific">Mycena maculata</name>
    <dbReference type="NCBI Taxonomy" id="230809"/>
    <lineage>
        <taxon>Eukaryota</taxon>
        <taxon>Fungi</taxon>
        <taxon>Dikarya</taxon>
        <taxon>Basidiomycota</taxon>
        <taxon>Agaricomycotina</taxon>
        <taxon>Agaricomycetes</taxon>
        <taxon>Agaricomycetidae</taxon>
        <taxon>Agaricales</taxon>
        <taxon>Marasmiineae</taxon>
        <taxon>Mycenaceae</taxon>
        <taxon>Mycena</taxon>
    </lineage>
</organism>